<proteinExistence type="evidence at transcript level"/>
<reference evidence="1" key="1">
    <citation type="submission" date="2012-05" db="EMBL/GenBank/DDBJ databases">
        <authorList>
            <person name="Krishnakumar V."/>
            <person name="Cheung F."/>
            <person name="Xiao Y."/>
            <person name="Chan A."/>
            <person name="Moskal W.A."/>
            <person name="Town C.D."/>
        </authorList>
    </citation>
    <scope>NUCLEOTIDE SEQUENCE</scope>
</reference>
<sequence>MLSTEYSQWWLRLVCLETNSWDDVVVALTFWPLPPSSPGARLLGGEINCSCILFLGVGDNLSFSKLY</sequence>
<accession>I3SIG6</accession>
<name>I3SIG6_LOTJA</name>
<protein>
    <submittedName>
        <fullName evidence="1">Uncharacterized protein</fullName>
    </submittedName>
</protein>
<dbReference type="AlphaFoldDB" id="I3SIG6"/>
<evidence type="ECO:0000313" key="1">
    <source>
        <dbReference type="EMBL" id="AFK40058.1"/>
    </source>
</evidence>
<organism evidence="1">
    <name type="scientific">Lotus japonicus</name>
    <name type="common">Lotus corniculatus var. japonicus</name>
    <dbReference type="NCBI Taxonomy" id="34305"/>
    <lineage>
        <taxon>Eukaryota</taxon>
        <taxon>Viridiplantae</taxon>
        <taxon>Streptophyta</taxon>
        <taxon>Embryophyta</taxon>
        <taxon>Tracheophyta</taxon>
        <taxon>Spermatophyta</taxon>
        <taxon>Magnoliopsida</taxon>
        <taxon>eudicotyledons</taxon>
        <taxon>Gunneridae</taxon>
        <taxon>Pentapetalae</taxon>
        <taxon>rosids</taxon>
        <taxon>fabids</taxon>
        <taxon>Fabales</taxon>
        <taxon>Fabaceae</taxon>
        <taxon>Papilionoideae</taxon>
        <taxon>50 kb inversion clade</taxon>
        <taxon>NPAAA clade</taxon>
        <taxon>Hologalegina</taxon>
        <taxon>robinioid clade</taxon>
        <taxon>Loteae</taxon>
        <taxon>Lotus</taxon>
    </lineage>
</organism>
<dbReference type="EMBL" id="BT140263">
    <property type="protein sequence ID" value="AFK40058.1"/>
    <property type="molecule type" value="mRNA"/>
</dbReference>